<dbReference type="EMBL" id="ML987202">
    <property type="protein sequence ID" value="KAF2244729.1"/>
    <property type="molecule type" value="Genomic_DNA"/>
</dbReference>
<feature type="compositionally biased region" description="Low complexity" evidence="2">
    <location>
        <begin position="336"/>
        <end position="352"/>
    </location>
</feature>
<feature type="region of interest" description="Disordered" evidence="2">
    <location>
        <begin position="806"/>
        <end position="827"/>
    </location>
</feature>
<dbReference type="Pfam" id="PF00172">
    <property type="entry name" value="Zn_clus"/>
    <property type="match status" value="1"/>
</dbReference>
<dbReference type="CDD" id="cd12148">
    <property type="entry name" value="fungal_TF_MHR"/>
    <property type="match status" value="1"/>
</dbReference>
<protein>
    <recommendedName>
        <fullName evidence="3">Zn(2)-C6 fungal-type domain-containing protein</fullName>
    </recommendedName>
</protein>
<dbReference type="GO" id="GO:0008270">
    <property type="term" value="F:zinc ion binding"/>
    <property type="evidence" value="ECO:0007669"/>
    <property type="project" value="InterPro"/>
</dbReference>
<feature type="compositionally biased region" description="Polar residues" evidence="2">
    <location>
        <begin position="806"/>
        <end position="822"/>
    </location>
</feature>
<dbReference type="CDD" id="cd00067">
    <property type="entry name" value="GAL4"/>
    <property type="match status" value="1"/>
</dbReference>
<feature type="region of interest" description="Disordered" evidence="2">
    <location>
        <begin position="502"/>
        <end position="542"/>
    </location>
</feature>
<evidence type="ECO:0000259" key="3">
    <source>
        <dbReference type="PROSITE" id="PS50048"/>
    </source>
</evidence>
<feature type="region of interest" description="Disordered" evidence="2">
    <location>
        <begin position="154"/>
        <end position="203"/>
    </location>
</feature>
<evidence type="ECO:0000256" key="2">
    <source>
        <dbReference type="SAM" id="MobiDB-lite"/>
    </source>
</evidence>
<evidence type="ECO:0000313" key="5">
    <source>
        <dbReference type="Proteomes" id="UP000800094"/>
    </source>
</evidence>
<dbReference type="SMART" id="SM00066">
    <property type="entry name" value="GAL4"/>
    <property type="match status" value="1"/>
</dbReference>
<dbReference type="PANTHER" id="PTHR47785">
    <property type="entry name" value="ZN(II)2CYS6 TRANSCRIPTION FACTOR (EUROFUNG)-RELATED-RELATED"/>
    <property type="match status" value="1"/>
</dbReference>
<dbReference type="AlphaFoldDB" id="A0A6A6I3I7"/>
<dbReference type="SUPFAM" id="SSF57701">
    <property type="entry name" value="Zn2/Cys6 DNA-binding domain"/>
    <property type="match status" value="1"/>
</dbReference>
<feature type="compositionally biased region" description="Pro residues" evidence="2">
    <location>
        <begin position="28"/>
        <end position="46"/>
    </location>
</feature>
<keyword evidence="1" id="KW-0539">Nucleus</keyword>
<gene>
    <name evidence="4" type="ORF">BU26DRAFT_434872</name>
</gene>
<dbReference type="Gene3D" id="4.10.240.10">
    <property type="entry name" value="Zn(2)-C6 fungal-type DNA-binding domain"/>
    <property type="match status" value="1"/>
</dbReference>
<dbReference type="OrthoDB" id="5244761at2759"/>
<dbReference type="RefSeq" id="XP_033679733.1">
    <property type="nucleotide sequence ID" value="XM_033824099.1"/>
</dbReference>
<dbReference type="Proteomes" id="UP000800094">
    <property type="component" value="Unassembled WGS sequence"/>
</dbReference>
<organism evidence="4 5">
    <name type="scientific">Trematosphaeria pertusa</name>
    <dbReference type="NCBI Taxonomy" id="390896"/>
    <lineage>
        <taxon>Eukaryota</taxon>
        <taxon>Fungi</taxon>
        <taxon>Dikarya</taxon>
        <taxon>Ascomycota</taxon>
        <taxon>Pezizomycotina</taxon>
        <taxon>Dothideomycetes</taxon>
        <taxon>Pleosporomycetidae</taxon>
        <taxon>Pleosporales</taxon>
        <taxon>Massarineae</taxon>
        <taxon>Trematosphaeriaceae</taxon>
        <taxon>Trematosphaeria</taxon>
    </lineage>
</organism>
<evidence type="ECO:0000313" key="4">
    <source>
        <dbReference type="EMBL" id="KAF2244729.1"/>
    </source>
</evidence>
<dbReference type="InterPro" id="IPR001138">
    <property type="entry name" value="Zn2Cys6_DnaBD"/>
</dbReference>
<evidence type="ECO:0000256" key="1">
    <source>
        <dbReference type="ARBA" id="ARBA00023242"/>
    </source>
</evidence>
<reference evidence="4" key="1">
    <citation type="journal article" date="2020" name="Stud. Mycol.">
        <title>101 Dothideomycetes genomes: a test case for predicting lifestyles and emergence of pathogens.</title>
        <authorList>
            <person name="Haridas S."/>
            <person name="Albert R."/>
            <person name="Binder M."/>
            <person name="Bloem J."/>
            <person name="Labutti K."/>
            <person name="Salamov A."/>
            <person name="Andreopoulos B."/>
            <person name="Baker S."/>
            <person name="Barry K."/>
            <person name="Bills G."/>
            <person name="Bluhm B."/>
            <person name="Cannon C."/>
            <person name="Castanera R."/>
            <person name="Culley D."/>
            <person name="Daum C."/>
            <person name="Ezra D."/>
            <person name="Gonzalez J."/>
            <person name="Henrissat B."/>
            <person name="Kuo A."/>
            <person name="Liang C."/>
            <person name="Lipzen A."/>
            <person name="Lutzoni F."/>
            <person name="Magnuson J."/>
            <person name="Mondo S."/>
            <person name="Nolan M."/>
            <person name="Ohm R."/>
            <person name="Pangilinan J."/>
            <person name="Park H.-J."/>
            <person name="Ramirez L."/>
            <person name="Alfaro M."/>
            <person name="Sun H."/>
            <person name="Tritt A."/>
            <person name="Yoshinaga Y."/>
            <person name="Zwiers L.-H."/>
            <person name="Turgeon B."/>
            <person name="Goodwin S."/>
            <person name="Spatafora J."/>
            <person name="Crous P."/>
            <person name="Grigoriev I."/>
        </authorList>
    </citation>
    <scope>NUCLEOTIDE SEQUENCE</scope>
    <source>
        <strain evidence="4">CBS 122368</strain>
    </source>
</reference>
<feature type="region of interest" description="Disordered" evidence="2">
    <location>
        <begin position="1"/>
        <end position="57"/>
    </location>
</feature>
<feature type="compositionally biased region" description="Basic and acidic residues" evidence="2">
    <location>
        <begin position="158"/>
        <end position="171"/>
    </location>
</feature>
<accession>A0A6A6I3I7</accession>
<keyword evidence="5" id="KW-1185">Reference proteome</keyword>
<feature type="region of interest" description="Disordered" evidence="2">
    <location>
        <begin position="322"/>
        <end position="392"/>
    </location>
</feature>
<dbReference type="PROSITE" id="PS50048">
    <property type="entry name" value="ZN2_CY6_FUNGAL_2"/>
    <property type="match status" value="1"/>
</dbReference>
<dbReference type="InterPro" id="IPR036864">
    <property type="entry name" value="Zn2-C6_fun-type_DNA-bd_sf"/>
</dbReference>
<feature type="compositionally biased region" description="Basic and acidic residues" evidence="2">
    <location>
        <begin position="258"/>
        <end position="270"/>
    </location>
</feature>
<dbReference type="PROSITE" id="PS00463">
    <property type="entry name" value="ZN2_CY6_FUNGAL_1"/>
    <property type="match status" value="1"/>
</dbReference>
<feature type="domain" description="Zn(2)-C6 fungal-type" evidence="3">
    <location>
        <begin position="81"/>
        <end position="110"/>
    </location>
</feature>
<feature type="compositionally biased region" description="Polar residues" evidence="2">
    <location>
        <begin position="365"/>
        <end position="374"/>
    </location>
</feature>
<feature type="region of interest" description="Disordered" evidence="2">
    <location>
        <begin position="236"/>
        <end position="270"/>
    </location>
</feature>
<name>A0A6A6I3I7_9PLEO</name>
<dbReference type="InterPro" id="IPR053181">
    <property type="entry name" value="EcdB-like_regulator"/>
</dbReference>
<sequence>MEHGGHPGSWPPDPRHSGSISNGYNPTISPPNPNDPPFHPPLPPGTPYGQPIGAYTPGPYLSQYASGPGQARRKQVRATQACNHCRARKQKCDEARPCQFCRENNFDCQYKDVPPPKQDRSMMQLQDSVNCISDTLKTFVDTFNVWKQSVEGRLPHPRGGEHMRAHSDHPSPEQTFGGRGSMSEQNASRLPTPVQGRVPLRRVDSMKTESPIVPHSNMSPIAHASTPIKQESILAAPQPPATPADSVRTDHTQTAGDSSKDRGTGLQSDHRTPAHMLLEEWPSMKDFCADIPHIKRLLDLGKKVYDYPMELEQDRGLLRVWGVGEGHDSNDGAQGPASPESNDSDAPSPASAKEGIWGYPPVDHSSPSTMSGDTPRSHYGHQGGLGPDGKPDFRGKTLLELLESYHQHIHTLHPFLNPSKLRKMIKDFSEVYSPDARTGNAMSPGTALPNRLKGIKRKRSSSAFGDGYFSLGDLCKGSIERSLRNAIVLLVLALGKVCQHKDALPSPQGDRNPMANGAWGYTRDSPHSSSHSFSSEDPDNRPRNIDILPGMAYFSYATDILGNQQGGNTVAHAQANLLAALYLGQFARVLESWSWINNACRICLVLIKADYNKISREAYLNKTTIESGKEAYRLNLVKCVYWTCLQLETDILAEMSTLPPSEVSKHQETVMYPSGVFENFPEVMSNNDGNEHDRTMWIYSSQIHLRVILNGAHNTLYGANDRKMPLGFDTTNVSEVANAARVHADILQSWRNLLPPALAWNDDDPPSTDINIARLRAKFYGGHYMILRPFLFMAVHQIKLPPAMSSHTSSPASFAETATTPTDSDRSRRLVDLTSDQTNVLDIAHNCIKSAIQSTIAFDRVGAEPNSRYDDYVSRRKDRLILTNIFGTLHAQFGNMIVLAAVYKSPLRKYLPLDTPFTKKNLTALFNRTMNILAEVEPNSPVLGLDLEILKNVRRQLHL</sequence>
<dbReference type="PANTHER" id="PTHR47785:SF4">
    <property type="entry name" value="ZN(II)2CYS6 TRANSCRIPTION FACTOR (EUROFUNG)"/>
    <property type="match status" value="1"/>
</dbReference>
<proteinExistence type="predicted"/>
<dbReference type="GO" id="GO:0000981">
    <property type="term" value="F:DNA-binding transcription factor activity, RNA polymerase II-specific"/>
    <property type="evidence" value="ECO:0007669"/>
    <property type="project" value="InterPro"/>
</dbReference>
<dbReference type="GeneID" id="54577429"/>